<evidence type="ECO:0000259" key="4">
    <source>
        <dbReference type="PROSITE" id="PS50893"/>
    </source>
</evidence>
<dbReference type="PANTHER" id="PTHR45772:SF7">
    <property type="entry name" value="AMINO ACID ABC TRANSPORTER ATP-BINDING PROTEIN"/>
    <property type="match status" value="1"/>
</dbReference>
<keyword evidence="2" id="KW-0547">Nucleotide-binding</keyword>
<dbReference type="EMBL" id="MLCO01000021">
    <property type="protein sequence ID" value="ONG58121.1"/>
    <property type="molecule type" value="Genomic_DNA"/>
</dbReference>
<dbReference type="Pfam" id="PF00005">
    <property type="entry name" value="ABC_tran"/>
    <property type="match status" value="1"/>
</dbReference>
<dbReference type="GO" id="GO:0016887">
    <property type="term" value="F:ATP hydrolysis activity"/>
    <property type="evidence" value="ECO:0007669"/>
    <property type="project" value="InterPro"/>
</dbReference>
<dbReference type="GO" id="GO:0015192">
    <property type="term" value="F:L-phenylalanine transmembrane transporter activity"/>
    <property type="evidence" value="ECO:0007669"/>
    <property type="project" value="TreeGrafter"/>
</dbReference>
<feature type="domain" description="ABC transporter" evidence="4">
    <location>
        <begin position="5"/>
        <end position="253"/>
    </location>
</feature>
<gene>
    <name evidence="5" type="ORF">BKE38_03260</name>
</gene>
<protein>
    <recommendedName>
        <fullName evidence="4">ABC transporter domain-containing protein</fullName>
    </recommendedName>
</protein>
<evidence type="ECO:0000256" key="1">
    <source>
        <dbReference type="ARBA" id="ARBA00022448"/>
    </source>
</evidence>
<dbReference type="RefSeq" id="WP_076955948.1">
    <property type="nucleotide sequence ID" value="NZ_MLCO01000021.1"/>
</dbReference>
<dbReference type="Gene3D" id="3.40.50.300">
    <property type="entry name" value="P-loop containing nucleotide triphosphate hydrolases"/>
    <property type="match status" value="1"/>
</dbReference>
<dbReference type="InterPro" id="IPR017871">
    <property type="entry name" value="ABC_transporter-like_CS"/>
</dbReference>
<sequence length="267" mass="28340">MTELLRAAGVSKRFGGLLAVDRVSLAMAPGAIHAVIGPNGAGKTTLFNCLTSFTPPSAGEIWLQGARIDGLRPDLVAARGIARTYQNIRLFPDLTALENIMVGLGVRRPETLLGALLATPAHRATVAAVEARARALLLDLGLGGRGDRLARHLSYGDQRRLEIARALSVQPVLLLLDEPAAGMNPVESHAMMELIARIRDEHGVGILLIEHQMRVVMGISEQIHVLDHGVCIAAGTPAQIRADPAVIAAYLGARAAKHGMDALEKRA</sequence>
<keyword evidence="1" id="KW-0813">Transport</keyword>
<dbReference type="GO" id="GO:0015808">
    <property type="term" value="P:L-alanine transport"/>
    <property type="evidence" value="ECO:0007669"/>
    <property type="project" value="TreeGrafter"/>
</dbReference>
<keyword evidence="3" id="KW-0067">ATP-binding</keyword>
<dbReference type="InterPro" id="IPR051120">
    <property type="entry name" value="ABC_AA/LPS_Transport"/>
</dbReference>
<evidence type="ECO:0000256" key="3">
    <source>
        <dbReference type="ARBA" id="ARBA00022840"/>
    </source>
</evidence>
<reference evidence="5 6" key="1">
    <citation type="submission" date="2016-10" db="EMBL/GenBank/DDBJ databases">
        <title>Draft Genome sequence of Roseomonas sp. strain M3.</title>
        <authorList>
            <person name="Subhash Y."/>
            <person name="Lee S."/>
        </authorList>
    </citation>
    <scope>NUCLEOTIDE SEQUENCE [LARGE SCALE GENOMIC DNA]</scope>
    <source>
        <strain evidence="5 6">M3</strain>
    </source>
</reference>
<dbReference type="PROSITE" id="PS00211">
    <property type="entry name" value="ABC_TRANSPORTER_1"/>
    <property type="match status" value="1"/>
</dbReference>
<dbReference type="GO" id="GO:1903806">
    <property type="term" value="P:L-isoleucine import across plasma membrane"/>
    <property type="evidence" value="ECO:0007669"/>
    <property type="project" value="TreeGrafter"/>
</dbReference>
<dbReference type="GO" id="GO:0042941">
    <property type="term" value="P:D-alanine transmembrane transport"/>
    <property type="evidence" value="ECO:0007669"/>
    <property type="project" value="TreeGrafter"/>
</dbReference>
<dbReference type="GO" id="GO:0005524">
    <property type="term" value="F:ATP binding"/>
    <property type="evidence" value="ECO:0007669"/>
    <property type="project" value="UniProtKB-KW"/>
</dbReference>
<dbReference type="OrthoDB" id="9779872at2"/>
<dbReference type="CDD" id="cd03219">
    <property type="entry name" value="ABC_Mj1267_LivG_branched"/>
    <property type="match status" value="1"/>
</dbReference>
<keyword evidence="6" id="KW-1185">Reference proteome</keyword>
<comment type="caution">
    <text evidence="5">The sequence shown here is derived from an EMBL/GenBank/DDBJ whole genome shotgun (WGS) entry which is preliminary data.</text>
</comment>
<dbReference type="GO" id="GO:0015188">
    <property type="term" value="F:L-isoleucine transmembrane transporter activity"/>
    <property type="evidence" value="ECO:0007669"/>
    <property type="project" value="TreeGrafter"/>
</dbReference>
<dbReference type="Pfam" id="PF12399">
    <property type="entry name" value="BCA_ABC_TP_C"/>
    <property type="match status" value="1"/>
</dbReference>
<dbReference type="InterPro" id="IPR032823">
    <property type="entry name" value="BCA_ABC_TP_C"/>
</dbReference>
<dbReference type="GO" id="GO:1903805">
    <property type="term" value="P:L-valine import across plasma membrane"/>
    <property type="evidence" value="ECO:0007669"/>
    <property type="project" value="TreeGrafter"/>
</dbReference>
<organism evidence="5 6">
    <name type="scientific">Teichococcus deserti</name>
    <dbReference type="NCBI Taxonomy" id="1817963"/>
    <lineage>
        <taxon>Bacteria</taxon>
        <taxon>Pseudomonadati</taxon>
        <taxon>Pseudomonadota</taxon>
        <taxon>Alphaproteobacteria</taxon>
        <taxon>Acetobacterales</taxon>
        <taxon>Roseomonadaceae</taxon>
        <taxon>Roseomonas</taxon>
    </lineage>
</organism>
<evidence type="ECO:0000313" key="5">
    <source>
        <dbReference type="EMBL" id="ONG58121.1"/>
    </source>
</evidence>
<dbReference type="GO" id="GO:0005304">
    <property type="term" value="F:L-valine transmembrane transporter activity"/>
    <property type="evidence" value="ECO:0007669"/>
    <property type="project" value="TreeGrafter"/>
</dbReference>
<dbReference type="InterPro" id="IPR003439">
    <property type="entry name" value="ABC_transporter-like_ATP-bd"/>
</dbReference>
<name>A0A1V2H941_9PROT</name>
<dbReference type="Proteomes" id="UP000188879">
    <property type="component" value="Unassembled WGS sequence"/>
</dbReference>
<dbReference type="GO" id="GO:0005886">
    <property type="term" value="C:plasma membrane"/>
    <property type="evidence" value="ECO:0007669"/>
    <property type="project" value="TreeGrafter"/>
</dbReference>
<dbReference type="AlphaFoldDB" id="A0A1V2H941"/>
<dbReference type="InterPro" id="IPR027417">
    <property type="entry name" value="P-loop_NTPase"/>
</dbReference>
<evidence type="ECO:0000313" key="6">
    <source>
        <dbReference type="Proteomes" id="UP000188879"/>
    </source>
</evidence>
<accession>A0A1V2H941</accession>
<dbReference type="PROSITE" id="PS50893">
    <property type="entry name" value="ABC_TRANSPORTER_2"/>
    <property type="match status" value="1"/>
</dbReference>
<evidence type="ECO:0000256" key="2">
    <source>
        <dbReference type="ARBA" id="ARBA00022741"/>
    </source>
</evidence>
<dbReference type="SUPFAM" id="SSF52540">
    <property type="entry name" value="P-loop containing nucleoside triphosphate hydrolases"/>
    <property type="match status" value="1"/>
</dbReference>
<dbReference type="FunFam" id="3.40.50.300:FF:000421">
    <property type="entry name" value="Branched-chain amino acid ABC transporter ATP-binding protein"/>
    <property type="match status" value="1"/>
</dbReference>
<dbReference type="InterPro" id="IPR003593">
    <property type="entry name" value="AAA+_ATPase"/>
</dbReference>
<dbReference type="PANTHER" id="PTHR45772">
    <property type="entry name" value="CONSERVED COMPONENT OF ABC TRANSPORTER FOR NATURAL AMINO ACIDS-RELATED"/>
    <property type="match status" value="1"/>
</dbReference>
<dbReference type="SMART" id="SM00382">
    <property type="entry name" value="AAA"/>
    <property type="match status" value="1"/>
</dbReference>
<proteinExistence type="predicted"/>